<proteinExistence type="predicted"/>
<sequence>MTYTLTYDKPDGNYHPGETITATLTNDAAPQPLTDSPIFSVGNEQVQAVQIQIVPQLPEIVLSDSVLSWAVVSQDQNTIVLSAIVP</sequence>
<evidence type="ECO:0000313" key="2">
    <source>
        <dbReference type="Proteomes" id="UP000306192"/>
    </source>
</evidence>
<organism evidence="1 2">
    <name type="scientific">Subtercola vilae</name>
    <dbReference type="NCBI Taxonomy" id="2056433"/>
    <lineage>
        <taxon>Bacteria</taxon>
        <taxon>Bacillati</taxon>
        <taxon>Actinomycetota</taxon>
        <taxon>Actinomycetes</taxon>
        <taxon>Micrococcales</taxon>
        <taxon>Microbacteriaceae</taxon>
        <taxon>Subtercola</taxon>
    </lineage>
</organism>
<accession>A0A4T2BV61</accession>
<gene>
    <name evidence="1" type="ORF">D4765_14485</name>
</gene>
<keyword evidence="2" id="KW-1185">Reference proteome</keyword>
<dbReference type="AlphaFoldDB" id="A0A4T2BV61"/>
<protein>
    <submittedName>
        <fullName evidence="1">Uncharacterized protein</fullName>
    </submittedName>
</protein>
<evidence type="ECO:0000313" key="1">
    <source>
        <dbReference type="EMBL" id="TIH33686.1"/>
    </source>
</evidence>
<dbReference type="RefSeq" id="WP_136643007.1">
    <property type="nucleotide sequence ID" value="NZ_QYRT01000033.1"/>
</dbReference>
<dbReference type="Proteomes" id="UP000306192">
    <property type="component" value="Unassembled WGS sequence"/>
</dbReference>
<comment type="caution">
    <text evidence="1">The sequence shown here is derived from an EMBL/GenBank/DDBJ whole genome shotgun (WGS) entry which is preliminary data.</text>
</comment>
<dbReference type="EMBL" id="QYRT01000033">
    <property type="protein sequence ID" value="TIH33686.1"/>
    <property type="molecule type" value="Genomic_DNA"/>
</dbReference>
<reference evidence="1 2" key="1">
    <citation type="journal article" date="2019" name="Microorganisms">
        <title>Systematic Affiliation and Genome Analysis of Subtercola vilae DB165(T) with Particular Emphasis on Cold Adaptation of an Isolate from a High-Altitude Cold Volcano Lake.</title>
        <authorList>
            <person name="Villalobos A.S."/>
            <person name="Wiese J."/>
            <person name="Imhoff J.F."/>
            <person name="Dorador C."/>
            <person name="Keller A."/>
            <person name="Hentschel U."/>
        </authorList>
    </citation>
    <scope>NUCLEOTIDE SEQUENCE [LARGE SCALE GENOMIC DNA]</scope>
    <source>
        <strain evidence="1 2">DB165</strain>
    </source>
</reference>
<name>A0A4T2BV61_9MICO</name>